<evidence type="ECO:0008006" key="9">
    <source>
        <dbReference type="Google" id="ProtNLM"/>
    </source>
</evidence>
<dbReference type="InterPro" id="IPR003340">
    <property type="entry name" value="B3_DNA-bd"/>
</dbReference>
<dbReference type="EMBL" id="KZ305018">
    <property type="protein sequence ID" value="PIA65709.1"/>
    <property type="molecule type" value="Genomic_DNA"/>
</dbReference>
<evidence type="ECO:0000256" key="3">
    <source>
        <dbReference type="ARBA" id="ARBA00023125"/>
    </source>
</evidence>
<gene>
    <name evidence="7" type="ORF">AQUCO_00100900v1</name>
    <name evidence="6" type="ORF">AQUCO_00300503v1</name>
</gene>
<dbReference type="PANTHER" id="PTHR34269:SF11">
    <property type="entry name" value="B3 DOMAIN PROTEIN"/>
    <property type="match status" value="1"/>
</dbReference>
<comment type="subcellular location">
    <subcellularLocation>
        <location evidence="1">Nucleus</location>
    </subcellularLocation>
</comment>
<reference evidence="6 8" key="1">
    <citation type="submission" date="2017-09" db="EMBL/GenBank/DDBJ databases">
        <title>WGS assembly of Aquilegia coerulea Goldsmith.</title>
        <authorList>
            <person name="Hodges S."/>
            <person name="Kramer E."/>
            <person name="Nordborg M."/>
            <person name="Tomkins J."/>
            <person name="Borevitz J."/>
            <person name="Derieg N."/>
            <person name="Yan J."/>
            <person name="Mihaltcheva S."/>
            <person name="Hayes R.D."/>
            <person name="Rokhsar D."/>
        </authorList>
    </citation>
    <scope>NUCLEOTIDE SEQUENCE [LARGE SCALE GENOMIC DNA]</scope>
    <source>
        <strain evidence="8">cv. Goldsmith</strain>
    </source>
</reference>
<keyword evidence="8" id="KW-1185">Reference proteome</keyword>
<proteinExistence type="predicted"/>
<evidence type="ECO:0000313" key="8">
    <source>
        <dbReference type="Proteomes" id="UP000230069"/>
    </source>
</evidence>
<organism evidence="6 8">
    <name type="scientific">Aquilegia coerulea</name>
    <name type="common">Rocky mountain columbine</name>
    <dbReference type="NCBI Taxonomy" id="218851"/>
    <lineage>
        <taxon>Eukaryota</taxon>
        <taxon>Viridiplantae</taxon>
        <taxon>Streptophyta</taxon>
        <taxon>Embryophyta</taxon>
        <taxon>Tracheophyta</taxon>
        <taxon>Spermatophyta</taxon>
        <taxon>Magnoliopsida</taxon>
        <taxon>Ranunculales</taxon>
        <taxon>Ranunculaceae</taxon>
        <taxon>Thalictroideae</taxon>
        <taxon>Aquilegia</taxon>
    </lineage>
</organism>
<keyword evidence="3" id="KW-0238">DNA-binding</keyword>
<dbReference type="InterPro" id="IPR015300">
    <property type="entry name" value="DNA-bd_pseudobarrel_sf"/>
</dbReference>
<evidence type="ECO:0000256" key="1">
    <source>
        <dbReference type="ARBA" id="ARBA00004123"/>
    </source>
</evidence>
<keyword evidence="2" id="KW-0805">Transcription regulation</keyword>
<evidence type="ECO:0000256" key="4">
    <source>
        <dbReference type="ARBA" id="ARBA00023163"/>
    </source>
</evidence>
<sequence length="165" mass="19147">MTTSTVFFDFMPSKEEEEKGVASGEFPLTPIRAQRVEIRNTPPRLLDLLTPWECRKIMTASDVGHLGALVLGIEHIQRHWGLDWTAINRGTQVAVIIRDVETRTDHNLLLRKTHDDAFLLHNNWLRDFVFRRNLKEGDTIGMYWNRTSSSICFSVLKRAIGMRRE</sequence>
<dbReference type="Gene3D" id="2.40.330.10">
    <property type="entry name" value="DNA-binding pseudobarrel domain"/>
    <property type="match status" value="1"/>
</dbReference>
<dbReference type="SUPFAM" id="SSF101936">
    <property type="entry name" value="DNA-binding pseudobarrel domain"/>
    <property type="match status" value="1"/>
</dbReference>
<evidence type="ECO:0000256" key="2">
    <source>
        <dbReference type="ARBA" id="ARBA00023015"/>
    </source>
</evidence>
<dbReference type="CDD" id="cd10017">
    <property type="entry name" value="B3_DNA"/>
    <property type="match status" value="1"/>
</dbReference>
<protein>
    <recommendedName>
        <fullName evidence="9">TF-B3 domain-containing protein</fullName>
    </recommendedName>
</protein>
<dbReference type="PANTHER" id="PTHR34269">
    <property type="entry name" value="TRANSCRIPTION FACTOR B3-DOMAIN FAMILY-RELATED"/>
    <property type="match status" value="1"/>
</dbReference>
<dbReference type="InterPro" id="IPR051442">
    <property type="entry name" value="B3_domain"/>
</dbReference>
<evidence type="ECO:0000313" key="7">
    <source>
        <dbReference type="EMBL" id="PIA65709.1"/>
    </source>
</evidence>
<dbReference type="EMBL" id="KZ305020">
    <property type="protein sequence ID" value="PIA61017.1"/>
    <property type="molecule type" value="Genomic_DNA"/>
</dbReference>
<keyword evidence="5" id="KW-0539">Nucleus</keyword>
<accession>A0A2G5EZE4</accession>
<dbReference type="AlphaFoldDB" id="A0A2G5EZE4"/>
<evidence type="ECO:0000313" key="6">
    <source>
        <dbReference type="EMBL" id="PIA61017.1"/>
    </source>
</evidence>
<dbReference type="Proteomes" id="UP000230069">
    <property type="component" value="Unassembled WGS sequence"/>
</dbReference>
<dbReference type="GO" id="GO:0003677">
    <property type="term" value="F:DNA binding"/>
    <property type="evidence" value="ECO:0007669"/>
    <property type="project" value="UniProtKB-KW"/>
</dbReference>
<evidence type="ECO:0000256" key="5">
    <source>
        <dbReference type="ARBA" id="ARBA00023242"/>
    </source>
</evidence>
<dbReference type="GO" id="GO:0005634">
    <property type="term" value="C:nucleus"/>
    <property type="evidence" value="ECO:0007669"/>
    <property type="project" value="UniProtKB-SubCell"/>
</dbReference>
<name>A0A2G5EZE4_AQUCA</name>
<dbReference type="OrthoDB" id="1915967at2759"/>
<keyword evidence="4" id="KW-0804">Transcription</keyword>